<dbReference type="InterPro" id="IPR039448">
    <property type="entry name" value="Beta_helix"/>
</dbReference>
<dbReference type="InterPro" id="IPR011050">
    <property type="entry name" value="Pectin_lyase_fold/virulence"/>
</dbReference>
<evidence type="ECO:0000259" key="2">
    <source>
        <dbReference type="Pfam" id="PF13229"/>
    </source>
</evidence>
<dbReference type="InterPro" id="IPR006626">
    <property type="entry name" value="PbH1"/>
</dbReference>
<evidence type="ECO:0008006" key="5">
    <source>
        <dbReference type="Google" id="ProtNLM"/>
    </source>
</evidence>
<accession>A0A2S8FCP1</accession>
<dbReference type="EMBL" id="PUHY01000015">
    <property type="protein sequence ID" value="PQO29714.1"/>
    <property type="molecule type" value="Genomic_DNA"/>
</dbReference>
<feature type="domain" description="Periplasmic copper-binding protein NosD beta helix" evidence="1">
    <location>
        <begin position="308"/>
        <end position="442"/>
    </location>
</feature>
<gene>
    <name evidence="3" type="ORF">C5Y83_27100</name>
</gene>
<dbReference type="Pfam" id="PF05048">
    <property type="entry name" value="NosD"/>
    <property type="match status" value="1"/>
</dbReference>
<dbReference type="InterPro" id="IPR007742">
    <property type="entry name" value="NosD_dom"/>
</dbReference>
<organism evidence="3 4">
    <name type="scientific">Blastopirellula marina</name>
    <dbReference type="NCBI Taxonomy" id="124"/>
    <lineage>
        <taxon>Bacteria</taxon>
        <taxon>Pseudomonadati</taxon>
        <taxon>Planctomycetota</taxon>
        <taxon>Planctomycetia</taxon>
        <taxon>Pirellulales</taxon>
        <taxon>Pirellulaceae</taxon>
        <taxon>Blastopirellula</taxon>
    </lineage>
</organism>
<dbReference type="SMART" id="SM00710">
    <property type="entry name" value="PbH1"/>
    <property type="match status" value="10"/>
</dbReference>
<dbReference type="AlphaFoldDB" id="A0A2S8FCP1"/>
<dbReference type="Pfam" id="PF13229">
    <property type="entry name" value="Beta_helix"/>
    <property type="match status" value="1"/>
</dbReference>
<dbReference type="OrthoDB" id="248604at2"/>
<dbReference type="Proteomes" id="UP000238322">
    <property type="component" value="Unassembled WGS sequence"/>
</dbReference>
<dbReference type="SUPFAM" id="SSF51126">
    <property type="entry name" value="Pectin lyase-like"/>
    <property type="match status" value="2"/>
</dbReference>
<evidence type="ECO:0000313" key="3">
    <source>
        <dbReference type="EMBL" id="PQO29714.1"/>
    </source>
</evidence>
<comment type="caution">
    <text evidence="3">The sequence shown here is derived from an EMBL/GenBank/DDBJ whole genome shotgun (WGS) entry which is preliminary data.</text>
</comment>
<feature type="domain" description="Right handed beta helix" evidence="2">
    <location>
        <begin position="157"/>
        <end position="267"/>
    </location>
</feature>
<proteinExistence type="predicted"/>
<evidence type="ECO:0000313" key="4">
    <source>
        <dbReference type="Proteomes" id="UP000238322"/>
    </source>
</evidence>
<reference evidence="3 4" key="1">
    <citation type="submission" date="2018-02" db="EMBL/GenBank/DDBJ databases">
        <title>Comparative genomes isolates from brazilian mangrove.</title>
        <authorList>
            <person name="Araujo J.E."/>
            <person name="Taketani R.G."/>
            <person name="Silva M.C.P."/>
            <person name="Loureco M.V."/>
            <person name="Andreote F.D."/>
        </authorList>
    </citation>
    <scope>NUCLEOTIDE SEQUENCE [LARGE SCALE GENOMIC DNA]</scope>
    <source>
        <strain evidence="3 4">Hex-1 MGV</strain>
    </source>
</reference>
<dbReference type="Gene3D" id="2.160.20.10">
    <property type="entry name" value="Single-stranded right-handed beta-helix, Pectin lyase-like"/>
    <property type="match status" value="2"/>
</dbReference>
<dbReference type="RefSeq" id="WP_105332908.1">
    <property type="nucleotide sequence ID" value="NZ_PUHY01000015.1"/>
</dbReference>
<protein>
    <recommendedName>
        <fullName evidence="5">Pectate lyase superfamily protein domain-containing protein</fullName>
    </recommendedName>
</protein>
<evidence type="ECO:0000259" key="1">
    <source>
        <dbReference type="Pfam" id="PF05048"/>
    </source>
</evidence>
<sequence length="464" mass="49821">MSQLNNTFARWLLSRLRLVGAVLLAGIAIGWAVGADALWRDPALGHKLDTTIQTFGVSRNGNDDDTAALQRMIDSGIGSIALPRGTYRITQPLVIDLDKVGVTSVVGDGTPRIVMEGIGPAIKFIGTHEGSADPKTVKDNVWRRQRMPIVEGIEIVGANNLADGIEAVKTMQLTISNVVIRHVRHAVHLTQRNRNVAIVGCHFYENRGVGVFLDDVNLHQINITGTHISYNQGGGVVSYKGNTRNIQISGCDIEGNVKNVLIDSGGTKYGTAEVAITGCTLQHSGGSESANVRYIGADSDGERCWGLVTIANNIISDVETNIDIQKARDVVITGNTISSGYKYNLRVEDSANVVVGPNAMGRNAPYKDDDTCDNSVLFRNCEDTTINGLHVHRVLRSEAGIILDHCRRIHLTGCTVLDCDNAGILLNEVEDSMISGNLLSNTSGNGDKWQALEVVGGKGNVVVP</sequence>
<name>A0A2S8FCP1_9BACT</name>
<dbReference type="InterPro" id="IPR012334">
    <property type="entry name" value="Pectin_lyas_fold"/>
</dbReference>